<dbReference type="RefSeq" id="XP_025575659.1">
    <property type="nucleotide sequence ID" value="XM_025719391.1"/>
</dbReference>
<keyword evidence="3" id="KW-1185">Reference proteome</keyword>
<name>A0A395H0H0_9EURO</name>
<feature type="compositionally biased region" description="Basic residues" evidence="1">
    <location>
        <begin position="209"/>
        <end position="220"/>
    </location>
</feature>
<dbReference type="OrthoDB" id="4511126at2759"/>
<reference evidence="2 3" key="1">
    <citation type="submission" date="2018-02" db="EMBL/GenBank/DDBJ databases">
        <title>The genomes of Aspergillus section Nigri reveals drivers in fungal speciation.</title>
        <authorList>
            <consortium name="DOE Joint Genome Institute"/>
            <person name="Vesth T.C."/>
            <person name="Nybo J."/>
            <person name="Theobald S."/>
            <person name="Brandl J."/>
            <person name="Frisvad J.C."/>
            <person name="Nielsen K.F."/>
            <person name="Lyhne E.K."/>
            <person name="Kogle M.E."/>
            <person name="Kuo A."/>
            <person name="Riley R."/>
            <person name="Clum A."/>
            <person name="Nolan M."/>
            <person name="Lipzen A."/>
            <person name="Salamov A."/>
            <person name="Henrissat B."/>
            <person name="Wiebenga A."/>
            <person name="De vries R.P."/>
            <person name="Grigoriev I.V."/>
            <person name="Mortensen U.H."/>
            <person name="Andersen M.R."/>
            <person name="Baker S.E."/>
        </authorList>
    </citation>
    <scope>NUCLEOTIDE SEQUENCE [LARGE SCALE GENOMIC DNA]</scope>
    <source>
        <strain evidence="2 3">CBS 121593</strain>
    </source>
</reference>
<protein>
    <submittedName>
        <fullName evidence="2">Uncharacterized protein</fullName>
    </submittedName>
</protein>
<sequence length="229" mass="27444">MAFYQNQNQTLIGHNALWWQPVLWNNFPHTSLTEYALRDLDYRNQCLQQNQRPIPRPIFQDAPEYLRTCPSHSLRAIKQLSRHGGPDLTDLRGYPPPGSLVYSLVPTESGFVEPGQVQMNPLKRKRADPMTYYHKPQSPFENFPVFHFNSPYPTERPVKIPRLNHQIPGLQHQHQRHQQQQQQQLLPQHLHQLHQHQQQRHLHQLHQHQHLHQLHQHHQHIQFYSPRIR</sequence>
<dbReference type="VEuPathDB" id="FungiDB:BO80DRAFT_424887"/>
<proteinExistence type="predicted"/>
<accession>A0A395H0H0</accession>
<organism evidence="2 3">
    <name type="scientific">Aspergillus ibericus CBS 121593</name>
    <dbReference type="NCBI Taxonomy" id="1448316"/>
    <lineage>
        <taxon>Eukaryota</taxon>
        <taxon>Fungi</taxon>
        <taxon>Dikarya</taxon>
        <taxon>Ascomycota</taxon>
        <taxon>Pezizomycotina</taxon>
        <taxon>Eurotiomycetes</taxon>
        <taxon>Eurotiomycetidae</taxon>
        <taxon>Eurotiales</taxon>
        <taxon>Aspergillaceae</taxon>
        <taxon>Aspergillus</taxon>
        <taxon>Aspergillus subgen. Circumdati</taxon>
    </lineage>
</organism>
<dbReference type="GeneID" id="37224256"/>
<evidence type="ECO:0000313" key="3">
    <source>
        <dbReference type="Proteomes" id="UP000249402"/>
    </source>
</evidence>
<dbReference type="Proteomes" id="UP000249402">
    <property type="component" value="Unassembled WGS sequence"/>
</dbReference>
<dbReference type="AlphaFoldDB" id="A0A395H0H0"/>
<evidence type="ECO:0000313" key="2">
    <source>
        <dbReference type="EMBL" id="RAL01332.1"/>
    </source>
</evidence>
<gene>
    <name evidence="2" type="ORF">BO80DRAFT_424887</name>
</gene>
<evidence type="ECO:0000256" key="1">
    <source>
        <dbReference type="SAM" id="MobiDB-lite"/>
    </source>
</evidence>
<dbReference type="EMBL" id="KZ824436">
    <property type="protein sequence ID" value="RAL01332.1"/>
    <property type="molecule type" value="Genomic_DNA"/>
</dbReference>
<feature type="region of interest" description="Disordered" evidence="1">
    <location>
        <begin position="209"/>
        <end position="229"/>
    </location>
</feature>
<dbReference type="STRING" id="1448316.A0A395H0H0"/>